<keyword evidence="3" id="KW-0378">Hydrolase</keyword>
<dbReference type="PANTHER" id="PTHR35400:SF3">
    <property type="entry name" value="SLL1072 PROTEIN"/>
    <property type="match status" value="1"/>
</dbReference>
<proteinExistence type="predicted"/>
<dbReference type="RefSeq" id="WP_343935364.1">
    <property type="nucleotide sequence ID" value="NZ_BAAABU010000008.1"/>
</dbReference>
<keyword evidence="3" id="KW-0255">Endonuclease</keyword>
<dbReference type="Pfam" id="PF05685">
    <property type="entry name" value="Uma2"/>
    <property type="match status" value="1"/>
</dbReference>
<feature type="domain" description="Putative restriction endonuclease" evidence="2">
    <location>
        <begin position="28"/>
        <end position="193"/>
    </location>
</feature>
<reference evidence="3 4" key="1">
    <citation type="journal article" date="2019" name="Int. J. Syst. Evol. Microbiol.">
        <title>The Global Catalogue of Microorganisms (GCM) 10K type strain sequencing project: providing services to taxonomists for standard genome sequencing and annotation.</title>
        <authorList>
            <consortium name="The Broad Institute Genomics Platform"/>
            <consortium name="The Broad Institute Genome Sequencing Center for Infectious Disease"/>
            <person name="Wu L."/>
            <person name="Ma J."/>
        </authorList>
    </citation>
    <scope>NUCLEOTIDE SEQUENCE [LARGE SCALE GENOMIC DNA]</scope>
    <source>
        <strain evidence="3 4">JCM 3380</strain>
    </source>
</reference>
<sequence>MSAAPEYGCEPPAEHDPPRSTLGPHTIEDWLKLDPAPDGSSIELITGYLFVTPPPGGTHQFAALNLGACLRAAIRAAERNDLFAVPGVGVRISTTMRTALIPDLVLLDRTPVGAVSFPAEAVRLAVEIWSPGNPVSEREIKVASYAGAGVPFFWAIDQPSKLNPLRLTAHRLENGLYKAENILEAEGPETITASPVPITLDLADLLR</sequence>
<dbReference type="GO" id="GO:0004519">
    <property type="term" value="F:endonuclease activity"/>
    <property type="evidence" value="ECO:0007669"/>
    <property type="project" value="UniProtKB-KW"/>
</dbReference>
<dbReference type="EMBL" id="BAAABU010000008">
    <property type="protein sequence ID" value="GAA0237137.1"/>
    <property type="molecule type" value="Genomic_DNA"/>
</dbReference>
<protein>
    <submittedName>
        <fullName evidence="3">Uma2 family endonuclease</fullName>
    </submittedName>
</protein>
<dbReference type="InterPro" id="IPR012296">
    <property type="entry name" value="Nuclease_put_TT1808"/>
</dbReference>
<gene>
    <name evidence="3" type="ORF">GCM10010492_40230</name>
</gene>
<evidence type="ECO:0000259" key="2">
    <source>
        <dbReference type="Pfam" id="PF05685"/>
    </source>
</evidence>
<keyword evidence="4" id="KW-1185">Reference proteome</keyword>
<feature type="region of interest" description="Disordered" evidence="1">
    <location>
        <begin position="1"/>
        <end position="22"/>
    </location>
</feature>
<dbReference type="PANTHER" id="PTHR35400">
    <property type="entry name" value="SLR1083 PROTEIN"/>
    <property type="match status" value="1"/>
</dbReference>
<dbReference type="SUPFAM" id="SSF52980">
    <property type="entry name" value="Restriction endonuclease-like"/>
    <property type="match status" value="1"/>
</dbReference>
<name>A0ABN0U3D2_9PSEU</name>
<comment type="caution">
    <text evidence="3">The sequence shown here is derived from an EMBL/GenBank/DDBJ whole genome shotgun (WGS) entry which is preliminary data.</text>
</comment>
<evidence type="ECO:0000256" key="1">
    <source>
        <dbReference type="SAM" id="MobiDB-lite"/>
    </source>
</evidence>
<dbReference type="Proteomes" id="UP001500416">
    <property type="component" value="Unassembled WGS sequence"/>
</dbReference>
<organism evidence="3 4">
    <name type="scientific">Saccharothrix mutabilis subsp. mutabilis</name>
    <dbReference type="NCBI Taxonomy" id="66855"/>
    <lineage>
        <taxon>Bacteria</taxon>
        <taxon>Bacillati</taxon>
        <taxon>Actinomycetota</taxon>
        <taxon>Actinomycetes</taxon>
        <taxon>Pseudonocardiales</taxon>
        <taxon>Pseudonocardiaceae</taxon>
        <taxon>Saccharothrix</taxon>
    </lineage>
</organism>
<dbReference type="InterPro" id="IPR008538">
    <property type="entry name" value="Uma2"/>
</dbReference>
<keyword evidence="3" id="KW-0540">Nuclease</keyword>
<evidence type="ECO:0000313" key="4">
    <source>
        <dbReference type="Proteomes" id="UP001500416"/>
    </source>
</evidence>
<dbReference type="Gene3D" id="3.90.1570.10">
    <property type="entry name" value="tt1808, chain A"/>
    <property type="match status" value="1"/>
</dbReference>
<accession>A0ABN0U3D2</accession>
<dbReference type="CDD" id="cd06260">
    <property type="entry name" value="DUF820-like"/>
    <property type="match status" value="1"/>
</dbReference>
<evidence type="ECO:0000313" key="3">
    <source>
        <dbReference type="EMBL" id="GAA0237137.1"/>
    </source>
</evidence>
<dbReference type="InterPro" id="IPR011335">
    <property type="entry name" value="Restrct_endonuc-II-like"/>
</dbReference>